<dbReference type="InterPro" id="IPR003599">
    <property type="entry name" value="Ig_sub"/>
</dbReference>
<keyword evidence="4" id="KW-1185">Reference proteome</keyword>
<proteinExistence type="predicted"/>
<gene>
    <name evidence="3" type="ORF">WMY93_019081</name>
</gene>
<reference evidence="4" key="1">
    <citation type="submission" date="2024-04" db="EMBL/GenBank/DDBJ databases">
        <title>Salinicola lusitanus LLJ914,a marine bacterium isolated from the Okinawa Trough.</title>
        <authorList>
            <person name="Li J."/>
        </authorList>
    </citation>
    <scope>NUCLEOTIDE SEQUENCE [LARGE SCALE GENOMIC DNA]</scope>
</reference>
<feature type="transmembrane region" description="Helical" evidence="1">
    <location>
        <begin position="7"/>
        <end position="25"/>
    </location>
</feature>
<keyword evidence="1" id="KW-1133">Transmembrane helix</keyword>
<evidence type="ECO:0000259" key="2">
    <source>
        <dbReference type="PROSITE" id="PS50835"/>
    </source>
</evidence>
<keyword evidence="1" id="KW-0472">Membrane</keyword>
<dbReference type="FunFam" id="2.60.40.10:FF:001230">
    <property type="entry name" value="Immunoglobulin kappa variable 8-16"/>
    <property type="match status" value="1"/>
</dbReference>
<dbReference type="SMART" id="SM00409">
    <property type="entry name" value="IG"/>
    <property type="match status" value="1"/>
</dbReference>
<feature type="domain" description="Ig-like" evidence="2">
    <location>
        <begin position="108"/>
        <end position="212"/>
    </location>
</feature>
<evidence type="ECO:0000256" key="1">
    <source>
        <dbReference type="SAM" id="Phobius"/>
    </source>
</evidence>
<dbReference type="Pfam" id="PF07686">
    <property type="entry name" value="V-set"/>
    <property type="match status" value="1"/>
</dbReference>
<dbReference type="PANTHER" id="PTHR23267">
    <property type="entry name" value="IMMUNOGLOBULIN LIGHT CHAIN"/>
    <property type="match status" value="1"/>
</dbReference>
<dbReference type="InterPro" id="IPR036179">
    <property type="entry name" value="Ig-like_dom_sf"/>
</dbReference>
<dbReference type="SUPFAM" id="SSF48726">
    <property type="entry name" value="Immunoglobulin"/>
    <property type="match status" value="1"/>
</dbReference>
<keyword evidence="1" id="KW-0812">Transmembrane</keyword>
<dbReference type="InterPro" id="IPR007110">
    <property type="entry name" value="Ig-like_dom"/>
</dbReference>
<dbReference type="PROSITE" id="PS50835">
    <property type="entry name" value="IG_LIKE"/>
    <property type="match status" value="1"/>
</dbReference>
<dbReference type="Gene3D" id="2.60.40.10">
    <property type="entry name" value="Immunoglobulins"/>
    <property type="match status" value="1"/>
</dbReference>
<dbReference type="InterPro" id="IPR013783">
    <property type="entry name" value="Ig-like_fold"/>
</dbReference>
<dbReference type="AlphaFoldDB" id="A0AAW0NEB6"/>
<comment type="caution">
    <text evidence="3">The sequence shown here is derived from an EMBL/GenBank/DDBJ whole genome shotgun (WGS) entry which is preliminary data.</text>
</comment>
<evidence type="ECO:0000313" key="3">
    <source>
        <dbReference type="EMBL" id="KAK7898228.1"/>
    </source>
</evidence>
<protein>
    <recommendedName>
        <fullName evidence="2">Ig-like domain-containing protein</fullName>
    </recommendedName>
</protein>
<name>A0AAW0NEB6_9GOBI</name>
<dbReference type="Proteomes" id="UP001460270">
    <property type="component" value="Unassembled WGS sequence"/>
</dbReference>
<sequence>MTTQATEALLITNMTLVCVLMWTVLCCCFTESRGEVRVSQAGAVMAALGDTVRIQCSCEFAYVCASLLQPLRAQCCSVSVRALQSHSHTNNTMSLMSLQLFLLDPGAPASSGEISLTQTPKAAAVDKGASVTLRCQCSSSVGNHLQWYLQKGTESPKLLVYDGSSRFSGVSSRFSGSNVGSGSVDYSLTISGFEAEDAGVYYCQQDYTSFTQ</sequence>
<dbReference type="SMART" id="SM00406">
    <property type="entry name" value="IGv"/>
    <property type="match status" value="1"/>
</dbReference>
<dbReference type="EMBL" id="JBBPFD010000014">
    <property type="protein sequence ID" value="KAK7898228.1"/>
    <property type="molecule type" value="Genomic_DNA"/>
</dbReference>
<accession>A0AAW0NEB6</accession>
<organism evidence="3 4">
    <name type="scientific">Mugilogobius chulae</name>
    <name type="common">yellowstripe goby</name>
    <dbReference type="NCBI Taxonomy" id="88201"/>
    <lineage>
        <taxon>Eukaryota</taxon>
        <taxon>Metazoa</taxon>
        <taxon>Chordata</taxon>
        <taxon>Craniata</taxon>
        <taxon>Vertebrata</taxon>
        <taxon>Euteleostomi</taxon>
        <taxon>Actinopterygii</taxon>
        <taxon>Neopterygii</taxon>
        <taxon>Teleostei</taxon>
        <taxon>Neoteleostei</taxon>
        <taxon>Acanthomorphata</taxon>
        <taxon>Gobiaria</taxon>
        <taxon>Gobiiformes</taxon>
        <taxon>Gobioidei</taxon>
        <taxon>Gobiidae</taxon>
        <taxon>Gobionellinae</taxon>
        <taxon>Mugilogobius</taxon>
    </lineage>
</organism>
<evidence type="ECO:0000313" key="4">
    <source>
        <dbReference type="Proteomes" id="UP001460270"/>
    </source>
</evidence>
<dbReference type="InterPro" id="IPR050150">
    <property type="entry name" value="IgV_Light_Chain"/>
</dbReference>
<dbReference type="InterPro" id="IPR013106">
    <property type="entry name" value="Ig_V-set"/>
</dbReference>